<keyword evidence="1" id="KW-0472">Membrane</keyword>
<feature type="transmembrane region" description="Helical" evidence="1">
    <location>
        <begin position="44"/>
        <end position="63"/>
    </location>
</feature>
<evidence type="ECO:0000313" key="2">
    <source>
        <dbReference type="EMBL" id="KRL83408.1"/>
    </source>
</evidence>
<sequence>MTSLGDKLWYYLLSAWPARLEALYVLKELQANKVAYVESEMLKWSVIAVTFWTIGLIFSLYWFSKWDGKTYLE</sequence>
<protein>
    <submittedName>
        <fullName evidence="2">Uncharacterized protein</fullName>
    </submittedName>
</protein>
<keyword evidence="1" id="KW-0812">Transmembrane</keyword>
<dbReference type="PATRIC" id="fig|1423724.4.peg.696"/>
<dbReference type="AlphaFoldDB" id="A0A0R1TQ36"/>
<dbReference type="eggNOG" id="COG4200">
    <property type="taxonomic scope" value="Bacteria"/>
</dbReference>
<organism evidence="2 3">
    <name type="scientific">Ligilactobacillus apodemi DSM 16634 = JCM 16172</name>
    <dbReference type="NCBI Taxonomy" id="1423724"/>
    <lineage>
        <taxon>Bacteria</taxon>
        <taxon>Bacillati</taxon>
        <taxon>Bacillota</taxon>
        <taxon>Bacilli</taxon>
        <taxon>Lactobacillales</taxon>
        <taxon>Lactobacillaceae</taxon>
        <taxon>Ligilactobacillus</taxon>
    </lineage>
</organism>
<gene>
    <name evidence="2" type="ORF">FC32_GL000659</name>
</gene>
<dbReference type="Proteomes" id="UP000051324">
    <property type="component" value="Unassembled WGS sequence"/>
</dbReference>
<keyword evidence="3" id="KW-1185">Reference proteome</keyword>
<evidence type="ECO:0000313" key="3">
    <source>
        <dbReference type="Proteomes" id="UP000051324"/>
    </source>
</evidence>
<evidence type="ECO:0000256" key="1">
    <source>
        <dbReference type="SAM" id="Phobius"/>
    </source>
</evidence>
<dbReference type="STRING" id="1423724.FC32_GL000659"/>
<reference evidence="2 3" key="1">
    <citation type="journal article" date="2015" name="Genome Announc.">
        <title>Expanding the biotechnology potential of lactobacilli through comparative genomics of 213 strains and associated genera.</title>
        <authorList>
            <person name="Sun Z."/>
            <person name="Harris H.M."/>
            <person name="McCann A."/>
            <person name="Guo C."/>
            <person name="Argimon S."/>
            <person name="Zhang W."/>
            <person name="Yang X."/>
            <person name="Jeffery I.B."/>
            <person name="Cooney J.C."/>
            <person name="Kagawa T.F."/>
            <person name="Liu W."/>
            <person name="Song Y."/>
            <person name="Salvetti E."/>
            <person name="Wrobel A."/>
            <person name="Rasinkangas P."/>
            <person name="Parkhill J."/>
            <person name="Rea M.C."/>
            <person name="O'Sullivan O."/>
            <person name="Ritari J."/>
            <person name="Douillard F.P."/>
            <person name="Paul Ross R."/>
            <person name="Yang R."/>
            <person name="Briner A.E."/>
            <person name="Felis G.E."/>
            <person name="de Vos W.M."/>
            <person name="Barrangou R."/>
            <person name="Klaenhammer T.R."/>
            <person name="Caufield P.W."/>
            <person name="Cui Y."/>
            <person name="Zhang H."/>
            <person name="O'Toole P.W."/>
        </authorList>
    </citation>
    <scope>NUCLEOTIDE SEQUENCE [LARGE SCALE GENOMIC DNA]</scope>
    <source>
        <strain evidence="2 3">DSM 16634</strain>
    </source>
</reference>
<accession>A0A0R1TQ36</accession>
<dbReference type="OrthoDB" id="1701852at2"/>
<keyword evidence="1" id="KW-1133">Transmembrane helix</keyword>
<dbReference type="EMBL" id="AZFT01000053">
    <property type="protein sequence ID" value="KRL83408.1"/>
    <property type="molecule type" value="Genomic_DNA"/>
</dbReference>
<proteinExistence type="predicted"/>
<comment type="caution">
    <text evidence="2">The sequence shown here is derived from an EMBL/GenBank/DDBJ whole genome shotgun (WGS) entry which is preliminary data.</text>
</comment>
<name>A0A0R1TQ36_9LACO</name>